<accession>A0ABD3SYT8</accession>
<keyword evidence="15" id="KW-1185">Reference proteome</keyword>
<evidence type="ECO:0000256" key="11">
    <source>
        <dbReference type="SAM" id="SignalP"/>
    </source>
</evidence>
<dbReference type="Proteomes" id="UP001634393">
    <property type="component" value="Unassembled WGS sequence"/>
</dbReference>
<dbReference type="Gene3D" id="3.30.200.20">
    <property type="entry name" value="Phosphorylase Kinase, domain 1"/>
    <property type="match status" value="1"/>
</dbReference>
<evidence type="ECO:0000256" key="10">
    <source>
        <dbReference type="SAM" id="Phobius"/>
    </source>
</evidence>
<dbReference type="GO" id="GO:0005524">
    <property type="term" value="F:ATP binding"/>
    <property type="evidence" value="ECO:0007669"/>
    <property type="project" value="UniProtKB-KW"/>
</dbReference>
<dbReference type="InterPro" id="IPR056562">
    <property type="entry name" value="LysM2_CERK1_LYK3_4_5"/>
</dbReference>
<dbReference type="Gene3D" id="3.10.350.10">
    <property type="entry name" value="LysM domain"/>
    <property type="match status" value="1"/>
</dbReference>
<evidence type="ECO:0000256" key="8">
    <source>
        <dbReference type="ARBA" id="ARBA00023136"/>
    </source>
</evidence>
<dbReference type="InterPro" id="IPR052611">
    <property type="entry name" value="Plant_RLK_LysM"/>
</dbReference>
<dbReference type="Pfam" id="PF23446">
    <property type="entry name" value="LysM1_NFP_LYK"/>
    <property type="match status" value="1"/>
</dbReference>
<dbReference type="Pfam" id="PF23473">
    <property type="entry name" value="LysM3_LYK4_5"/>
    <property type="match status" value="1"/>
</dbReference>
<dbReference type="PANTHER" id="PTHR45927:SF13">
    <property type="entry name" value="PROTEIN LYK2"/>
    <property type="match status" value="1"/>
</dbReference>
<protein>
    <submittedName>
        <fullName evidence="14">Uncharacterized protein</fullName>
    </submittedName>
</protein>
<feature type="transmembrane region" description="Helical" evidence="10">
    <location>
        <begin position="258"/>
        <end position="286"/>
    </location>
</feature>
<sequence>MITNLELGACIFFSYSLLFVLGQNLSNCNTTSFSSDYICNENKSQQYCKTYATLRANALYSSLSNLSYYLNINSSELAEANNLSDNTDFLLTDVVLIPIDCKCRSDGFYEAEVKRTAIKGESFSGISDSFEGLTSCKSIEEKNPSLNLQERFTFLVPFKCSCPFEDESSKFLLSYPLKEGDTLSDLGEEFNVTIASIVSANTKYSRTGFKSDSTNLVPFSTLLIPVDSKPLIGFLAKKVEPNSSFRVKDSHKMRMHKVWLIGLYIAIGLVGIIVCIAIIMAAIFLVHRKKMKRQDSIKNGGDLELQKLSLSVRTTSDKKVSFEGSQYNFDDPITETTTPHKMPMEIYSFEELQKATEDFNTSNLIEGSVFHGRLKGKNLTIKSVSSETISRIDFLLFHERIHRHSNIIRFLGTCVNEGHDSFIVYEYAKNGSLKDWIHGGLAIKSHFIASCNCFLNWKQRVKICVDIATGLQYMHHIINPSYIHRNIKSRNIFLDEEFNAKIGNFGMAKCVVNEEEQRNKGYLAPEYENEGIISPSIDVFAYGVVLLEILSGKPPIKQDEERDGSFVKLSDEIKKILKSENAEEYREWMDSALADSYSFDGAVMLANLARSCVEDEPSLRPNAGEIVEKLLRLVEELPEGDQTHGLVWRVENSFSFLSKKILEIFQMYQEIFSSYTFH</sequence>
<evidence type="ECO:0000256" key="3">
    <source>
        <dbReference type="ARBA" id="ARBA00022692"/>
    </source>
</evidence>
<dbReference type="Gene3D" id="1.10.510.10">
    <property type="entry name" value="Transferase(Phosphotransferase) domain 1"/>
    <property type="match status" value="1"/>
</dbReference>
<dbReference type="InterPro" id="IPR011009">
    <property type="entry name" value="Kinase-like_dom_sf"/>
</dbReference>
<evidence type="ECO:0000256" key="2">
    <source>
        <dbReference type="ARBA" id="ARBA00022475"/>
    </source>
</evidence>
<dbReference type="Pfam" id="PF23472">
    <property type="entry name" value="LysM2_CERK1_LYK3_4_5"/>
    <property type="match status" value="1"/>
</dbReference>
<organism evidence="14 15">
    <name type="scientific">Penstemon smallii</name>
    <dbReference type="NCBI Taxonomy" id="265156"/>
    <lineage>
        <taxon>Eukaryota</taxon>
        <taxon>Viridiplantae</taxon>
        <taxon>Streptophyta</taxon>
        <taxon>Embryophyta</taxon>
        <taxon>Tracheophyta</taxon>
        <taxon>Spermatophyta</taxon>
        <taxon>Magnoliopsida</taxon>
        <taxon>eudicotyledons</taxon>
        <taxon>Gunneridae</taxon>
        <taxon>Pentapetalae</taxon>
        <taxon>asterids</taxon>
        <taxon>lamiids</taxon>
        <taxon>Lamiales</taxon>
        <taxon>Plantaginaceae</taxon>
        <taxon>Cheloneae</taxon>
        <taxon>Penstemon</taxon>
    </lineage>
</organism>
<evidence type="ECO:0000256" key="9">
    <source>
        <dbReference type="ARBA" id="ARBA00023157"/>
    </source>
</evidence>
<dbReference type="SUPFAM" id="SSF56112">
    <property type="entry name" value="Protein kinase-like (PK-like)"/>
    <property type="match status" value="1"/>
</dbReference>
<name>A0ABD3SYT8_9LAMI</name>
<dbReference type="PANTHER" id="PTHR45927">
    <property type="entry name" value="LYSM-DOMAIN RECEPTOR-LIKE KINASE-RELATED"/>
    <property type="match status" value="1"/>
</dbReference>
<evidence type="ECO:0000256" key="1">
    <source>
        <dbReference type="ARBA" id="ARBA00004162"/>
    </source>
</evidence>
<dbReference type="EMBL" id="JBJXBP010000005">
    <property type="protein sequence ID" value="KAL3829496.1"/>
    <property type="molecule type" value="Genomic_DNA"/>
</dbReference>
<dbReference type="GO" id="GO:0051707">
    <property type="term" value="P:response to other organism"/>
    <property type="evidence" value="ECO:0007669"/>
    <property type="project" value="UniProtKB-ARBA"/>
</dbReference>
<evidence type="ECO:0000259" key="13">
    <source>
        <dbReference type="PROSITE" id="PS51782"/>
    </source>
</evidence>
<evidence type="ECO:0000256" key="7">
    <source>
        <dbReference type="ARBA" id="ARBA00022989"/>
    </source>
</evidence>
<evidence type="ECO:0000256" key="4">
    <source>
        <dbReference type="ARBA" id="ARBA00022729"/>
    </source>
</evidence>
<keyword evidence="8 10" id="KW-0472">Membrane</keyword>
<dbReference type="SMART" id="SM00257">
    <property type="entry name" value="LysM"/>
    <property type="match status" value="1"/>
</dbReference>
<keyword evidence="3 10" id="KW-0812">Transmembrane</keyword>
<keyword evidence="2" id="KW-1003">Cell membrane</keyword>
<gene>
    <name evidence="14" type="ORF">ACJIZ3_018298</name>
</gene>
<comment type="caution">
    <text evidence="14">The sequence shown here is derived from an EMBL/GenBank/DDBJ whole genome shotgun (WGS) entry which is preliminary data.</text>
</comment>
<feature type="domain" description="LysM" evidence="13">
    <location>
        <begin position="173"/>
        <end position="224"/>
    </location>
</feature>
<keyword evidence="5" id="KW-0547">Nucleotide-binding</keyword>
<keyword evidence="4 11" id="KW-0732">Signal</keyword>
<evidence type="ECO:0000256" key="5">
    <source>
        <dbReference type="ARBA" id="ARBA00022741"/>
    </source>
</evidence>
<keyword evidence="7 10" id="KW-1133">Transmembrane helix</keyword>
<keyword evidence="6" id="KW-0067">ATP-binding</keyword>
<keyword evidence="9" id="KW-1015">Disulfide bond</keyword>
<dbReference type="GO" id="GO:0005886">
    <property type="term" value="C:plasma membrane"/>
    <property type="evidence" value="ECO:0007669"/>
    <property type="project" value="UniProtKB-SubCell"/>
</dbReference>
<proteinExistence type="predicted"/>
<dbReference type="PROSITE" id="PS51782">
    <property type="entry name" value="LYSM"/>
    <property type="match status" value="1"/>
</dbReference>
<feature type="domain" description="Protein kinase" evidence="12">
    <location>
        <begin position="355"/>
        <end position="647"/>
    </location>
</feature>
<reference evidence="14 15" key="1">
    <citation type="submission" date="2024-12" db="EMBL/GenBank/DDBJ databases">
        <title>The unique morphological basis and parallel evolutionary history of personate flowers in Penstemon.</title>
        <authorList>
            <person name="Depatie T.H."/>
            <person name="Wessinger C.A."/>
        </authorList>
    </citation>
    <scope>NUCLEOTIDE SEQUENCE [LARGE SCALE GENOMIC DNA]</scope>
    <source>
        <strain evidence="14">WTNN_2</strain>
        <tissue evidence="14">Leaf</tissue>
    </source>
</reference>
<evidence type="ECO:0000259" key="12">
    <source>
        <dbReference type="PROSITE" id="PS50011"/>
    </source>
</evidence>
<dbReference type="InterPro" id="IPR018392">
    <property type="entry name" value="LysM"/>
</dbReference>
<evidence type="ECO:0000313" key="14">
    <source>
        <dbReference type="EMBL" id="KAL3829496.1"/>
    </source>
</evidence>
<evidence type="ECO:0000256" key="6">
    <source>
        <dbReference type="ARBA" id="ARBA00022840"/>
    </source>
</evidence>
<dbReference type="PROSITE" id="PS50011">
    <property type="entry name" value="PROTEIN_KINASE_DOM"/>
    <property type="match status" value="1"/>
</dbReference>
<dbReference type="FunFam" id="1.10.510.10:FF:000468">
    <property type="entry name" value="PTI1-like tyrosine-protein kinase 3"/>
    <property type="match status" value="1"/>
</dbReference>
<evidence type="ECO:0000313" key="15">
    <source>
        <dbReference type="Proteomes" id="UP001634393"/>
    </source>
</evidence>
<dbReference type="InterPro" id="IPR056563">
    <property type="entry name" value="LysM3_LYK4_5"/>
</dbReference>
<dbReference type="Pfam" id="PF00069">
    <property type="entry name" value="Pkinase"/>
    <property type="match status" value="1"/>
</dbReference>
<dbReference type="InterPro" id="IPR036779">
    <property type="entry name" value="LysM_dom_sf"/>
</dbReference>
<dbReference type="InterPro" id="IPR000719">
    <property type="entry name" value="Prot_kinase_dom"/>
</dbReference>
<feature type="signal peptide" evidence="11">
    <location>
        <begin position="1"/>
        <end position="22"/>
    </location>
</feature>
<dbReference type="InterPro" id="IPR056561">
    <property type="entry name" value="NFP_LYK_LysM1"/>
</dbReference>
<dbReference type="AlphaFoldDB" id="A0ABD3SYT8"/>
<comment type="subcellular location">
    <subcellularLocation>
        <location evidence="1">Cell membrane</location>
        <topology evidence="1">Single-pass membrane protein</topology>
    </subcellularLocation>
</comment>
<feature type="chain" id="PRO_5044830247" evidence="11">
    <location>
        <begin position="23"/>
        <end position="678"/>
    </location>
</feature>